<feature type="domain" description="HTH lysR-type" evidence="5">
    <location>
        <begin position="46"/>
        <end position="103"/>
    </location>
</feature>
<proteinExistence type="inferred from homology"/>
<dbReference type="InterPro" id="IPR050950">
    <property type="entry name" value="HTH-type_LysR_regulators"/>
</dbReference>
<evidence type="ECO:0000256" key="2">
    <source>
        <dbReference type="ARBA" id="ARBA00023015"/>
    </source>
</evidence>
<name>A0A1I1PWI3_9BURK</name>
<dbReference type="PANTHER" id="PTHR30419">
    <property type="entry name" value="HTH-TYPE TRANSCRIPTIONAL REGULATOR YBHD"/>
    <property type="match status" value="1"/>
</dbReference>
<dbReference type="SUPFAM" id="SSF46785">
    <property type="entry name" value="Winged helix' DNA-binding domain"/>
    <property type="match status" value="1"/>
</dbReference>
<keyword evidence="3" id="KW-0238">DNA-binding</keyword>
<dbReference type="InterPro" id="IPR036388">
    <property type="entry name" value="WH-like_DNA-bd_sf"/>
</dbReference>
<dbReference type="PROSITE" id="PS50931">
    <property type="entry name" value="HTH_LYSR"/>
    <property type="match status" value="1"/>
</dbReference>
<evidence type="ECO:0000259" key="5">
    <source>
        <dbReference type="PROSITE" id="PS50931"/>
    </source>
</evidence>
<dbReference type="InterPro" id="IPR036390">
    <property type="entry name" value="WH_DNA-bd_sf"/>
</dbReference>
<dbReference type="SUPFAM" id="SSF53850">
    <property type="entry name" value="Periplasmic binding protein-like II"/>
    <property type="match status" value="1"/>
</dbReference>
<dbReference type="Pfam" id="PF03466">
    <property type="entry name" value="LysR_substrate"/>
    <property type="match status" value="1"/>
</dbReference>
<reference evidence="7" key="1">
    <citation type="submission" date="2016-10" db="EMBL/GenBank/DDBJ databases">
        <authorList>
            <person name="Varghese N."/>
            <person name="Submissions S."/>
        </authorList>
    </citation>
    <scope>NUCLEOTIDE SEQUENCE [LARGE SCALE GENOMIC DNA]</scope>
    <source>
        <strain evidence="7">CGMCC 1.12041</strain>
    </source>
</reference>
<keyword evidence="2" id="KW-0805">Transcription regulation</keyword>
<dbReference type="AlphaFoldDB" id="A0A1I1PWI3"/>
<evidence type="ECO:0000256" key="1">
    <source>
        <dbReference type="ARBA" id="ARBA00009437"/>
    </source>
</evidence>
<accession>A0A1I1PWI3</accession>
<evidence type="ECO:0000313" key="6">
    <source>
        <dbReference type="EMBL" id="SFD14135.1"/>
    </source>
</evidence>
<dbReference type="PANTHER" id="PTHR30419:SF14">
    <property type="entry name" value="LYSR FAMILY TRANSCRIPTIONAL REGULATOR"/>
    <property type="match status" value="1"/>
</dbReference>
<protein>
    <submittedName>
        <fullName evidence="6">Transcriptional regulator, LysR family</fullName>
    </submittedName>
</protein>
<evidence type="ECO:0000256" key="4">
    <source>
        <dbReference type="ARBA" id="ARBA00023163"/>
    </source>
</evidence>
<dbReference type="Pfam" id="PF00126">
    <property type="entry name" value="HTH_1"/>
    <property type="match status" value="1"/>
</dbReference>
<keyword evidence="4" id="KW-0804">Transcription</keyword>
<dbReference type="Gene3D" id="3.40.190.10">
    <property type="entry name" value="Periplasmic binding protein-like II"/>
    <property type="match status" value="2"/>
</dbReference>
<dbReference type="Gene3D" id="1.10.10.10">
    <property type="entry name" value="Winged helix-like DNA-binding domain superfamily/Winged helix DNA-binding domain"/>
    <property type="match status" value="1"/>
</dbReference>
<dbReference type="InterPro" id="IPR005119">
    <property type="entry name" value="LysR_subst-bd"/>
</dbReference>
<dbReference type="InterPro" id="IPR000847">
    <property type="entry name" value="LysR_HTH_N"/>
</dbReference>
<comment type="similarity">
    <text evidence="1">Belongs to the LysR transcriptional regulatory family.</text>
</comment>
<dbReference type="EMBL" id="FOLD01000017">
    <property type="protein sequence ID" value="SFD14135.1"/>
    <property type="molecule type" value="Genomic_DNA"/>
</dbReference>
<dbReference type="Proteomes" id="UP000198639">
    <property type="component" value="Unassembled WGS sequence"/>
</dbReference>
<dbReference type="GO" id="GO:0005829">
    <property type="term" value="C:cytosol"/>
    <property type="evidence" value="ECO:0007669"/>
    <property type="project" value="TreeGrafter"/>
</dbReference>
<dbReference type="GO" id="GO:0003700">
    <property type="term" value="F:DNA-binding transcription factor activity"/>
    <property type="evidence" value="ECO:0007669"/>
    <property type="project" value="InterPro"/>
</dbReference>
<keyword evidence="7" id="KW-1185">Reference proteome</keyword>
<evidence type="ECO:0000256" key="3">
    <source>
        <dbReference type="ARBA" id="ARBA00023125"/>
    </source>
</evidence>
<sequence>MLLTAAGEVVRLRAERVEAELLSVRDDALRGQDRGAPKVGGIEALLNERRLQAAALLAEVHHMPTVAHALGASQSAVSQAISRLENMLGQPLFLRTAHGMLPTDAGRRWIGRFERALAELRHIPEDVAALAGVVQGTVTIGALPLARSQLLPAAIAAVLQRHPRLHVSSLESPYGELTAGLLSGRIDFIVGALRSNPDGAFVSRSLFGDKAVLVARAGHPLAARKRMHIGDLEGYPWVLSRPGTPLRESLVEFFRSQGLAPPEPRVETGDLALLRGLLVSSDMLTVVSAHQLHYEIETAQLAVLPFDMPGLERSIGIMTRKGALLAPGARALLDEINTASLLWDRQ</sequence>
<dbReference type="GO" id="GO:0003677">
    <property type="term" value="F:DNA binding"/>
    <property type="evidence" value="ECO:0007669"/>
    <property type="project" value="UniProtKB-KW"/>
</dbReference>
<evidence type="ECO:0000313" key="7">
    <source>
        <dbReference type="Proteomes" id="UP000198639"/>
    </source>
</evidence>
<organism evidence="6 7">
    <name type="scientific">Massilia yuzhufengensis</name>
    <dbReference type="NCBI Taxonomy" id="1164594"/>
    <lineage>
        <taxon>Bacteria</taxon>
        <taxon>Pseudomonadati</taxon>
        <taxon>Pseudomonadota</taxon>
        <taxon>Betaproteobacteria</taxon>
        <taxon>Burkholderiales</taxon>
        <taxon>Oxalobacteraceae</taxon>
        <taxon>Telluria group</taxon>
        <taxon>Massilia</taxon>
    </lineage>
</organism>
<gene>
    <name evidence="6" type="ORF">SAMN05216204_11741</name>
</gene>
<dbReference type="STRING" id="1164594.SAMN05216204_11741"/>
<dbReference type="PRINTS" id="PR00039">
    <property type="entry name" value="HTHLYSR"/>
</dbReference>